<dbReference type="EMBL" id="CAADFJ010000113">
    <property type="protein sequence ID" value="VFK03094.1"/>
    <property type="molecule type" value="Genomic_DNA"/>
</dbReference>
<proteinExistence type="predicted"/>
<accession>A0A450UXJ7</accession>
<sequence length="86" mass="10147">MPWYIHAIRLDRAFLLFQEHRILFHTSVLQGREGPRQWRTTAIPPIARRGGERIDSPFWRLFRGSPGRFPVPMQRASDSWYVSIVG</sequence>
<evidence type="ECO:0000313" key="1">
    <source>
        <dbReference type="EMBL" id="VFJ97266.1"/>
    </source>
</evidence>
<name>A0A450UXJ7_9GAMM</name>
<evidence type="ECO:0000313" key="2">
    <source>
        <dbReference type="EMBL" id="VFJ97761.1"/>
    </source>
</evidence>
<dbReference type="EMBL" id="CAADFI010000118">
    <property type="protein sequence ID" value="VFJ97761.1"/>
    <property type="molecule type" value="Genomic_DNA"/>
</dbReference>
<organism evidence="1">
    <name type="scientific">Candidatus Kentrum eta</name>
    <dbReference type="NCBI Taxonomy" id="2126337"/>
    <lineage>
        <taxon>Bacteria</taxon>
        <taxon>Pseudomonadati</taxon>
        <taxon>Pseudomonadota</taxon>
        <taxon>Gammaproteobacteria</taxon>
        <taxon>Candidatus Kentrum</taxon>
    </lineage>
</organism>
<gene>
    <name evidence="1" type="ORF">BECKH772A_GA0070896_101177</name>
    <name evidence="2" type="ORF">BECKH772B_GA0070898_101187</name>
    <name evidence="3" type="ORF">BECKH772C_GA0070978_101137</name>
</gene>
<dbReference type="EMBL" id="CAADFG010000117">
    <property type="protein sequence ID" value="VFJ97266.1"/>
    <property type="molecule type" value="Genomic_DNA"/>
</dbReference>
<reference evidence="1" key="1">
    <citation type="submission" date="2019-02" db="EMBL/GenBank/DDBJ databases">
        <authorList>
            <person name="Gruber-Vodicka R. H."/>
            <person name="Seah K. B. B."/>
        </authorList>
    </citation>
    <scope>NUCLEOTIDE SEQUENCE</scope>
    <source>
        <strain evidence="3">BECK_SA2B12</strain>
        <strain evidence="1">BECK_SA2B15</strain>
        <strain evidence="2">BECK_SA2B20</strain>
    </source>
</reference>
<evidence type="ECO:0000313" key="3">
    <source>
        <dbReference type="EMBL" id="VFK03094.1"/>
    </source>
</evidence>
<protein>
    <submittedName>
        <fullName evidence="1">Uncharacterized protein</fullName>
    </submittedName>
</protein>
<dbReference type="AlphaFoldDB" id="A0A450UXJ7"/>